<reference evidence="2 3" key="1">
    <citation type="submission" date="2021-07" db="EMBL/GenBank/DDBJ databases">
        <title>complete genome sequencing of Tessaracoccus sp.J1M15.</title>
        <authorList>
            <person name="Bae J.-W."/>
            <person name="Kim D.-y."/>
        </authorList>
    </citation>
    <scope>NUCLEOTIDE SEQUENCE [LARGE SCALE GENOMIC DNA]</scope>
    <source>
        <strain evidence="2 3">J1M15</strain>
    </source>
</reference>
<accession>A0ABX8SKE0</accession>
<evidence type="ECO:0000313" key="3">
    <source>
        <dbReference type="Proteomes" id="UP000824504"/>
    </source>
</evidence>
<comment type="caution">
    <text evidence="1">Lacks conserved residue(s) required for the propagation of feature annotation.</text>
</comment>
<organism evidence="2 3">
    <name type="scientific">Tessaracoccus palaemonis</name>
    <dbReference type="NCBI Taxonomy" id="2829499"/>
    <lineage>
        <taxon>Bacteria</taxon>
        <taxon>Bacillati</taxon>
        <taxon>Actinomycetota</taxon>
        <taxon>Actinomycetes</taxon>
        <taxon>Propionibacteriales</taxon>
        <taxon>Propionibacteriaceae</taxon>
        <taxon>Tessaracoccus</taxon>
    </lineage>
</organism>
<dbReference type="Proteomes" id="UP000824504">
    <property type="component" value="Chromosome"/>
</dbReference>
<gene>
    <name evidence="2" type="ORF">KDB89_02895</name>
</gene>
<protein>
    <submittedName>
        <fullName evidence="2">PTS glucitol/sorbitol transporter subunit IIA</fullName>
    </submittedName>
</protein>
<dbReference type="InterPro" id="IPR004716">
    <property type="entry name" value="PTS_IIA_glucitol/sorbitol-sp"/>
</dbReference>
<dbReference type="PANTHER" id="PTHR40398:SF1">
    <property type="entry name" value="PTS SYSTEM GLUCITOL_SORBITOL-SPECIFIC EIIA COMPONENT"/>
    <property type="match status" value="1"/>
</dbReference>
<proteinExistence type="predicted"/>
<dbReference type="Pfam" id="PF03829">
    <property type="entry name" value="PTSIIA_gutA"/>
    <property type="match status" value="1"/>
</dbReference>
<dbReference type="RefSeq" id="WP_219083361.1">
    <property type="nucleotide sequence ID" value="NZ_CP079216.1"/>
</dbReference>
<keyword evidence="3" id="KW-1185">Reference proteome</keyword>
<dbReference type="EMBL" id="CP079216">
    <property type="protein sequence ID" value="QXT63444.1"/>
    <property type="molecule type" value="Genomic_DNA"/>
</dbReference>
<dbReference type="PROSITE" id="PS51097">
    <property type="entry name" value="PTS_EIIA_TYPE_5"/>
    <property type="match status" value="1"/>
</dbReference>
<dbReference type="PANTHER" id="PTHR40398">
    <property type="entry name" value="PTS SYSTEM GLUCITOL/SORBITOL-SPECIFIC EIIA COMPONENT"/>
    <property type="match status" value="1"/>
</dbReference>
<name>A0ABX8SKE0_9ACTN</name>
<evidence type="ECO:0000313" key="2">
    <source>
        <dbReference type="EMBL" id="QXT63444.1"/>
    </source>
</evidence>
<evidence type="ECO:0000256" key="1">
    <source>
        <dbReference type="PROSITE-ProRule" id="PRU00420"/>
    </source>
</evidence>
<sequence length="120" mass="12402">MAYATTVVALGEEAETFLAEDMAITFSGEAPEGLRPYCFLIAPAELDGSLAAGQEVLIGEQIWTITAIGEVAEKNLASLGHVTLVFDGGPEPRMPGAIHLGGLDEKPALTLGASLIFACA</sequence>